<name>A0A3G5A472_9VIRU</name>
<organism evidence="1">
    <name type="scientific">Harvfovirus sp</name>
    <dbReference type="NCBI Taxonomy" id="2487768"/>
    <lineage>
        <taxon>Viruses</taxon>
        <taxon>Varidnaviria</taxon>
        <taxon>Bamfordvirae</taxon>
        <taxon>Nucleocytoviricota</taxon>
        <taxon>Megaviricetes</taxon>
        <taxon>Imitervirales</taxon>
        <taxon>Mimiviridae</taxon>
        <taxon>Klosneuvirinae</taxon>
    </lineage>
</organism>
<dbReference type="EMBL" id="MK072255">
    <property type="protein sequence ID" value="AYV81011.1"/>
    <property type="molecule type" value="Genomic_DNA"/>
</dbReference>
<sequence length="400" mass="46444">MHLYHFSDLEKEYPLNPKLKEIIVDSAWQPTVKDWVFINSFNDLDTIICANSGLTIDYILRPYRHPERIKTLSLTYLGGKISYNFLQRYNKIINLEIDVDSYTFHQLINNLNNHPDLKILTLNVFEGINMEFLRNLDPLIHLEHLVLIGHKDANGTYAINIEKCNDEIPVHNAHVIHELNLKSVMLFGQQYDPRNIQYQFSYDKNYLIKLMAEHKIASFINGTKLKSMVRKLPWIVRKSGCIYKCKECDTLYSLLNYVKYRSMICPDCDNENSGSPEKNLRCIVCDIVYKGMLEENKSMKCSSCYCVISFEDDVMVIQPKAKTIHKIKQCGNCEYMYSADSSVGCIRCFNPHNAFKCDCCNVYQLNVPIGERYYCCKICGIGYTIYKMNNSPYSCAIVKI</sequence>
<accession>A0A3G5A472</accession>
<protein>
    <submittedName>
        <fullName evidence="1">Uncharacterized protein</fullName>
    </submittedName>
</protein>
<gene>
    <name evidence="1" type="ORF">Harvfovirus13_17</name>
</gene>
<proteinExistence type="predicted"/>
<evidence type="ECO:0000313" key="1">
    <source>
        <dbReference type="EMBL" id="AYV81011.1"/>
    </source>
</evidence>
<reference evidence="1" key="1">
    <citation type="submission" date="2018-10" db="EMBL/GenBank/DDBJ databases">
        <title>Hidden diversity of soil giant viruses.</title>
        <authorList>
            <person name="Schulz F."/>
            <person name="Alteio L."/>
            <person name="Goudeau D."/>
            <person name="Ryan E.M."/>
            <person name="Malmstrom R.R."/>
            <person name="Blanchard J."/>
            <person name="Woyke T."/>
        </authorList>
    </citation>
    <scope>NUCLEOTIDE SEQUENCE</scope>
    <source>
        <strain evidence="1">HAV1</strain>
    </source>
</reference>